<gene>
    <name evidence="2" type="ORF">ACFQRI_13055</name>
</gene>
<dbReference type="EC" id="2.3.1.-" evidence="2"/>
<dbReference type="Pfam" id="PF00583">
    <property type="entry name" value="Acetyltransf_1"/>
    <property type="match status" value="1"/>
</dbReference>
<dbReference type="InterPro" id="IPR016181">
    <property type="entry name" value="Acyl_CoA_acyltransferase"/>
</dbReference>
<evidence type="ECO:0000313" key="3">
    <source>
        <dbReference type="Proteomes" id="UP001596504"/>
    </source>
</evidence>
<dbReference type="GO" id="GO:0016746">
    <property type="term" value="F:acyltransferase activity"/>
    <property type="evidence" value="ECO:0007669"/>
    <property type="project" value="UniProtKB-KW"/>
</dbReference>
<organism evidence="2 3">
    <name type="scientific">Saccharopolyspora griseoalba</name>
    <dbReference type="NCBI Taxonomy" id="1431848"/>
    <lineage>
        <taxon>Bacteria</taxon>
        <taxon>Bacillati</taxon>
        <taxon>Actinomycetota</taxon>
        <taxon>Actinomycetes</taxon>
        <taxon>Pseudonocardiales</taxon>
        <taxon>Pseudonocardiaceae</taxon>
        <taxon>Saccharopolyspora</taxon>
    </lineage>
</organism>
<dbReference type="Proteomes" id="UP001596504">
    <property type="component" value="Unassembled WGS sequence"/>
</dbReference>
<dbReference type="Gene3D" id="3.40.630.30">
    <property type="match status" value="1"/>
</dbReference>
<keyword evidence="3" id="KW-1185">Reference proteome</keyword>
<keyword evidence="2" id="KW-0808">Transferase</keyword>
<accession>A0ABW2LLZ4</accession>
<protein>
    <submittedName>
        <fullName evidence="2">GNAT family N-acetyltransferase</fullName>
        <ecNumber evidence="2">2.3.1.-</ecNumber>
    </submittedName>
</protein>
<dbReference type="PROSITE" id="PS51186">
    <property type="entry name" value="GNAT"/>
    <property type="match status" value="1"/>
</dbReference>
<feature type="domain" description="N-acetyltransferase" evidence="1">
    <location>
        <begin position="36"/>
        <end position="187"/>
    </location>
</feature>
<keyword evidence="2" id="KW-0012">Acyltransferase</keyword>
<dbReference type="InterPro" id="IPR000182">
    <property type="entry name" value="GNAT_dom"/>
</dbReference>
<evidence type="ECO:0000259" key="1">
    <source>
        <dbReference type="PROSITE" id="PS51186"/>
    </source>
</evidence>
<reference evidence="3" key="1">
    <citation type="journal article" date="2019" name="Int. J. Syst. Evol. Microbiol.">
        <title>The Global Catalogue of Microorganisms (GCM) 10K type strain sequencing project: providing services to taxonomists for standard genome sequencing and annotation.</title>
        <authorList>
            <consortium name="The Broad Institute Genomics Platform"/>
            <consortium name="The Broad Institute Genome Sequencing Center for Infectious Disease"/>
            <person name="Wu L."/>
            <person name="Ma J."/>
        </authorList>
    </citation>
    <scope>NUCLEOTIDE SEQUENCE [LARGE SCALE GENOMIC DNA]</scope>
    <source>
        <strain evidence="3">WLHS5</strain>
    </source>
</reference>
<proteinExistence type="predicted"/>
<dbReference type="RefSeq" id="WP_380668126.1">
    <property type="nucleotide sequence ID" value="NZ_JBHTCJ010000006.1"/>
</dbReference>
<dbReference type="EMBL" id="JBHTCJ010000006">
    <property type="protein sequence ID" value="MFC7342334.1"/>
    <property type="molecule type" value="Genomic_DNA"/>
</dbReference>
<sequence>MTTTDPMPSRFPPELLDGAEKVSVGHGLTGLLWTSVRTRLPGPARQHLRDTFPAVAVQAFTATTERYWLNWLSDENLDRLSGLVVVLDSAGLPVAWVASNDRRFGGRRCFYANSAGVRPDYQGAGLSSAIWRALLRSAIAKAAPRSLYAVMRTGNPLVYGAWSSAAGRTDAAWPAPDRGVPKHVQRIAADAATELGQVDRLDRETLVISDAYDDTETGLWTRRPTSDRTDVDEWFAGLLGPRDAIVLVVAFNPARILVDEVRRAVRRTPGLRGSPSSRSSRARS</sequence>
<comment type="caution">
    <text evidence="2">The sequence shown here is derived from an EMBL/GenBank/DDBJ whole genome shotgun (WGS) entry which is preliminary data.</text>
</comment>
<name>A0ABW2LLZ4_9PSEU</name>
<dbReference type="SUPFAM" id="SSF55729">
    <property type="entry name" value="Acyl-CoA N-acyltransferases (Nat)"/>
    <property type="match status" value="1"/>
</dbReference>
<evidence type="ECO:0000313" key="2">
    <source>
        <dbReference type="EMBL" id="MFC7342334.1"/>
    </source>
</evidence>